<evidence type="ECO:0000313" key="3">
    <source>
        <dbReference type="EMBL" id="AAF86529.1"/>
    </source>
</evidence>
<feature type="region of interest" description="Disordered" evidence="1">
    <location>
        <begin position="1"/>
        <end position="23"/>
    </location>
</feature>
<dbReference type="PROSITE" id="PS51335">
    <property type="entry name" value="ELMO"/>
    <property type="match status" value="1"/>
</dbReference>
<dbReference type="EMBL" id="AC002560">
    <property type="protein sequence ID" value="AAF86529.1"/>
    <property type="molecule type" value="Genomic_DNA"/>
</dbReference>
<protein>
    <submittedName>
        <fullName evidence="3">F21B7.23</fullName>
    </submittedName>
</protein>
<reference evidence="3" key="3">
    <citation type="submission" date="2000-07" db="EMBL/GenBank/DDBJ databases">
        <authorList>
            <person name="Cheuk R."/>
            <person name="Shinn P."/>
            <person name="Brooks S."/>
            <person name="Buehler E."/>
            <person name="Chao Q."/>
            <person name="Johnson-Hopson C."/>
            <person name="Khan S."/>
            <person name="Kim C."/>
            <person name="Altafi H."/>
            <person name="Bei B."/>
            <person name="Chin C."/>
            <person name="Chiou J."/>
            <person name="Choi E."/>
            <person name="Conn L."/>
            <person name="Conway A."/>
            <person name="Gonzalez A."/>
            <person name="Hansen N."/>
            <person name="Howing B."/>
            <person name="Koo T."/>
            <person name="Lam B."/>
            <person name="Lee J."/>
            <person name="Lenz C."/>
            <person name="Li J."/>
            <person name="Liu A."/>
            <person name="Liu J."/>
            <person name="Liu S."/>
            <person name="Mukharsky N."/>
            <person name="Nguyen M."/>
            <person name="Palm C."/>
            <person name="Pham P."/>
            <person name="Sakano H."/>
            <person name="Schwartz J."/>
            <person name="Southwick A."/>
            <person name="Thaveri A."/>
            <person name="Toriumi M."/>
            <person name="Vaysberg M."/>
            <person name="Yu G."/>
            <person name="Davis R."/>
            <person name="Federspiel N."/>
            <person name="Theologis A."/>
            <person name="Ecker J."/>
        </authorList>
    </citation>
    <scope>NUCLEOTIDE SEQUENCE</scope>
</reference>
<name>Q9LR62_ARATH</name>
<dbReference type="PANTHER" id="PTHR12771">
    <property type="entry name" value="ENGULFMENT AND CELL MOTILITY"/>
    <property type="match status" value="1"/>
</dbReference>
<evidence type="ECO:0000259" key="2">
    <source>
        <dbReference type="PROSITE" id="PS51335"/>
    </source>
</evidence>
<dbReference type="Pfam" id="PF04727">
    <property type="entry name" value="ELMO_CED12"/>
    <property type="match status" value="1"/>
</dbReference>
<dbReference type="AlphaFoldDB" id="Q9LR62"/>
<proteinExistence type="predicted"/>
<reference key="1">
    <citation type="journal article" date="2000" name="Nature">
        <title>Sequence and analysis of chromosome 1 of the plant Arabidopsis thaliana.</title>
        <authorList>
            <person name="Theologis A."/>
            <person name="Ecker J.R."/>
            <person name="Palm C.J."/>
            <person name="Federspiel N.A."/>
            <person name="Kaul S."/>
            <person name="White O."/>
            <person name="Alonso J."/>
            <person name="Altafi H."/>
            <person name="Araujo R."/>
            <person name="Bowman C.L."/>
            <person name="Brooks S.Y."/>
            <person name="Buehler E."/>
            <person name="Chan A."/>
            <person name="Chao Q."/>
            <person name="Chen H."/>
            <person name="Cheuk R.F."/>
            <person name="Chin C.W."/>
            <person name="Chung M.K."/>
            <person name="Conn L."/>
            <person name="Conway A.B."/>
            <person name="Conway A.R."/>
            <person name="Creasy T.H."/>
            <person name="Dewar K."/>
            <person name="Dunn P."/>
            <person name="Etgu P."/>
            <person name="Feldblyum T.V."/>
            <person name="Feng J."/>
            <person name="Fong B."/>
            <person name="Fujii C.Y."/>
            <person name="Gill J.E."/>
            <person name="Goldsmith A.D."/>
            <person name="Haas B."/>
            <person name="Hansen N.F."/>
            <person name="Hughes B."/>
            <person name="Huizar L."/>
            <person name="Hunter J.L."/>
            <person name="Jenkins J."/>
            <person name="Johnson-Hopson C."/>
            <person name="Khan S."/>
            <person name="Khaykin E."/>
            <person name="Kim C.J."/>
            <person name="Koo H.L."/>
            <person name="Kremenetskaia I."/>
            <person name="Kurtz D.B."/>
            <person name="Kwan A."/>
            <person name="Lam B."/>
            <person name="Langin-Hooper S."/>
            <person name="Lee A."/>
            <person name="Lee J.M."/>
            <person name="Lenz C.A."/>
            <person name="Li J.H."/>
            <person name="Li Y."/>
            <person name="Lin X."/>
            <person name="Liu S.X."/>
            <person name="Liu Z.A."/>
            <person name="Luros J.S."/>
            <person name="Maiti R."/>
            <person name="Marziali A."/>
            <person name="Militscher J."/>
            <person name="Miranda M."/>
            <person name="Nguyen M."/>
            <person name="Nierman W.C."/>
            <person name="Osborne B.I."/>
            <person name="Pai G."/>
            <person name="Peterson J."/>
            <person name="Pham P.K."/>
            <person name="Rizzo M."/>
            <person name="Rooney T."/>
            <person name="Rowley D."/>
            <person name="Sakano H."/>
            <person name="Salzberg S.L."/>
            <person name="Schwartz J.R."/>
            <person name="Shinn P."/>
            <person name="Southwick A.M."/>
            <person name="Sun H."/>
            <person name="Tallon L.J."/>
            <person name="Tambunga G."/>
            <person name="Toriumi M.J."/>
            <person name="Town C.D."/>
            <person name="Utterback T."/>
            <person name="Van Aken S."/>
            <person name="Vaysberg M."/>
            <person name="Vysotskaia V.S."/>
            <person name="Walker M."/>
            <person name="Wu D."/>
            <person name="Yu G."/>
            <person name="Fraser C.M."/>
            <person name="Venter J.C."/>
            <person name="Davis R.W."/>
        </authorList>
    </citation>
    <scope>NUCLEOTIDE SEQUENCE [LARGE SCALE GENOMIC DNA]</scope>
    <source>
        <strain>cv. Columbia</strain>
    </source>
</reference>
<dbReference type="InterPro" id="IPR050868">
    <property type="entry name" value="ELMO_domain-containing"/>
</dbReference>
<dbReference type="ExpressionAtlas" id="Q9LR62">
    <property type="expression patterns" value="baseline and differential"/>
</dbReference>
<accession>Q9LR62</accession>
<organism evidence="3">
    <name type="scientific">Arabidopsis thaliana</name>
    <name type="common">Mouse-ear cress</name>
    <dbReference type="NCBI Taxonomy" id="3702"/>
    <lineage>
        <taxon>Eukaryota</taxon>
        <taxon>Viridiplantae</taxon>
        <taxon>Streptophyta</taxon>
        <taxon>Embryophyta</taxon>
        <taxon>Tracheophyta</taxon>
        <taxon>Spermatophyta</taxon>
        <taxon>Magnoliopsida</taxon>
        <taxon>eudicotyledons</taxon>
        <taxon>Gunneridae</taxon>
        <taxon>Pentapetalae</taxon>
        <taxon>rosids</taxon>
        <taxon>malvids</taxon>
        <taxon>Brassicales</taxon>
        <taxon>Brassicaceae</taxon>
        <taxon>Camelineae</taxon>
        <taxon>Arabidopsis</taxon>
    </lineage>
</organism>
<dbReference type="PIR" id="B86167">
    <property type="entry name" value="B86167"/>
</dbReference>
<feature type="domain" description="ELMO" evidence="2">
    <location>
        <begin position="84"/>
        <end position="229"/>
    </location>
</feature>
<dbReference type="InterPro" id="IPR006816">
    <property type="entry name" value="ELMO_dom"/>
</dbReference>
<dbReference type="PANTHER" id="PTHR12771:SF3">
    <property type="entry name" value="ELMO_CED-12 FAMILY PROTEIN"/>
    <property type="match status" value="1"/>
</dbReference>
<sequence length="248" mass="28538">MKRGKGEKKATKSRDGSGQVVPLTEPVVTATGMVGTRSWIGGLFTRSNRRQDKAVDYTLSPLQEERLQRLQDRMVVPFDETRPDHQESLKALWNVAFPNVHLTGLVTEQWKEMGWQGPNPSTDFRGCGFIALENLLFSARTYPVNYSLLLKQRGDRAKWEYPFAVAGINISFMLIQMLDLQNNQDERAFDVLYCIAFAMMDAQWLAMHASYMEFNEVLQATRNQLERELSLDDIHRIQDLPAYNLLFQ</sequence>
<reference evidence="3" key="2">
    <citation type="submission" date="2000-07" db="EMBL/GenBank/DDBJ databases">
        <title>Genomic sequence for Arabidopsis thaliana BAC F21B7 from chromosome I.</title>
        <authorList>
            <person name="Khan S."/>
            <person name="Brooks S."/>
            <person name="Buehler E."/>
            <person name="Chao Q."/>
            <person name="Johnson-Hopson C."/>
            <person name="Kim C."/>
            <person name="Shinn P."/>
            <person name="Altafi H."/>
            <person name="Bei Q."/>
            <person name="Chin C."/>
            <person name="Chiou J."/>
            <person name="Choi E."/>
            <person name="Conn L."/>
            <person name="Conway A."/>
            <person name="Gonzales A."/>
            <person name="Hansen N."/>
            <person name="Howing B."/>
            <person name="Koo T."/>
            <person name="Lam B."/>
            <person name="Lee J."/>
            <person name="Lenz C."/>
            <person name="Li J."/>
            <person name="Liu A."/>
            <person name="Liu K."/>
            <person name="Liu S."/>
            <person name="Mukharsky N."/>
            <person name="Nguyen M."/>
            <person name="Palm C."/>
            <person name="Pham P."/>
            <person name="Sakano H."/>
            <person name="Schwartz J."/>
            <person name="Southwick A."/>
            <person name="Thaveri A."/>
            <person name="Toriumi M."/>
            <person name="Vaysberg M."/>
            <person name="Yu G."/>
            <person name="Federspiel N.A."/>
            <person name="Theologis A."/>
            <person name="Ecker J.R."/>
        </authorList>
    </citation>
    <scope>NUCLEOTIDE SEQUENCE</scope>
</reference>
<evidence type="ECO:0000256" key="1">
    <source>
        <dbReference type="SAM" id="MobiDB-lite"/>
    </source>
</evidence>